<name>A0AAV6VA64_9ARAC</name>
<keyword evidence="2" id="KW-1185">Reference proteome</keyword>
<comment type="caution">
    <text evidence="1">The sequence shown here is derived from an EMBL/GenBank/DDBJ whole genome shotgun (WGS) entry which is preliminary data.</text>
</comment>
<dbReference type="EMBL" id="JAFNEN010000119">
    <property type="protein sequence ID" value="KAG8193527.1"/>
    <property type="molecule type" value="Genomic_DNA"/>
</dbReference>
<dbReference type="AlphaFoldDB" id="A0AAV6VA64"/>
<sequence>MALLIRAVFGFEQNVLASPNKRMIQKSTATHCQEIALDYIINPSKEQFEVTGSCTKTDGCNGGSHSTGEPNRAPVPLAIIGRHHARHNFHNQLLPGEDVVEPVADVLCLVLSGAEHVLRTEVRLVPVVVTTHRFPSS</sequence>
<protein>
    <submittedName>
        <fullName evidence="1">Uncharacterized protein</fullName>
    </submittedName>
</protein>
<gene>
    <name evidence="1" type="ORF">JTE90_003738</name>
</gene>
<evidence type="ECO:0000313" key="2">
    <source>
        <dbReference type="Proteomes" id="UP000827092"/>
    </source>
</evidence>
<organism evidence="1 2">
    <name type="scientific">Oedothorax gibbosus</name>
    <dbReference type="NCBI Taxonomy" id="931172"/>
    <lineage>
        <taxon>Eukaryota</taxon>
        <taxon>Metazoa</taxon>
        <taxon>Ecdysozoa</taxon>
        <taxon>Arthropoda</taxon>
        <taxon>Chelicerata</taxon>
        <taxon>Arachnida</taxon>
        <taxon>Araneae</taxon>
        <taxon>Araneomorphae</taxon>
        <taxon>Entelegynae</taxon>
        <taxon>Araneoidea</taxon>
        <taxon>Linyphiidae</taxon>
        <taxon>Erigoninae</taxon>
        <taxon>Oedothorax</taxon>
    </lineage>
</organism>
<evidence type="ECO:0000313" key="1">
    <source>
        <dbReference type="EMBL" id="KAG8193527.1"/>
    </source>
</evidence>
<reference evidence="1 2" key="1">
    <citation type="journal article" date="2022" name="Nat. Ecol. Evol.">
        <title>A masculinizing supergene underlies an exaggerated male reproductive morph in a spider.</title>
        <authorList>
            <person name="Hendrickx F."/>
            <person name="De Corte Z."/>
            <person name="Sonet G."/>
            <person name="Van Belleghem S.M."/>
            <person name="Kostlbacher S."/>
            <person name="Vangestel C."/>
        </authorList>
    </citation>
    <scope>NUCLEOTIDE SEQUENCE [LARGE SCALE GENOMIC DNA]</scope>
    <source>
        <strain evidence="1">W744_W776</strain>
    </source>
</reference>
<proteinExistence type="predicted"/>
<accession>A0AAV6VA64</accession>
<dbReference type="Proteomes" id="UP000827092">
    <property type="component" value="Unassembled WGS sequence"/>
</dbReference>